<proteinExistence type="predicted"/>
<feature type="region of interest" description="Disordered" evidence="1">
    <location>
        <begin position="146"/>
        <end position="200"/>
    </location>
</feature>
<sequence>MIVRSGGPRMTVDVLQRPIRADRRTRAVVLFLTNGTLRAHLLPRHPQVKDDFGIGNAAYGPAVPTVPGTVLGFAAAGFDVATLVPAAMHEAGEPPGLKPGSGLAVVSWPVRLGFLRSPPWPSPSPSAASASRRKRFWTTCRRTSRQRCADAEARAQKPAATTGDGRVRAADRTFTAEANGPVDPGRVPRRRETHVPRPVV</sequence>
<gene>
    <name evidence="2" type="ORF">GCM10019016_036980</name>
</gene>
<evidence type="ECO:0000313" key="3">
    <source>
        <dbReference type="Proteomes" id="UP001501455"/>
    </source>
</evidence>
<organism evidence="2 3">
    <name type="scientific">Streptomyces prasinosporus</name>
    <dbReference type="NCBI Taxonomy" id="68256"/>
    <lineage>
        <taxon>Bacteria</taxon>
        <taxon>Bacillati</taxon>
        <taxon>Actinomycetota</taxon>
        <taxon>Actinomycetes</taxon>
        <taxon>Kitasatosporales</taxon>
        <taxon>Streptomycetaceae</taxon>
        <taxon>Streptomyces</taxon>
        <taxon>Streptomyces albogriseolus group</taxon>
    </lineage>
</organism>
<dbReference type="Proteomes" id="UP001501455">
    <property type="component" value="Unassembled WGS sequence"/>
</dbReference>
<comment type="caution">
    <text evidence="2">The sequence shown here is derived from an EMBL/GenBank/DDBJ whole genome shotgun (WGS) entry which is preliminary data.</text>
</comment>
<keyword evidence="3" id="KW-1185">Reference proteome</keyword>
<name>A0ABP6TMU2_9ACTN</name>
<evidence type="ECO:0000256" key="1">
    <source>
        <dbReference type="SAM" id="MobiDB-lite"/>
    </source>
</evidence>
<accession>A0ABP6TMU2</accession>
<evidence type="ECO:0000313" key="2">
    <source>
        <dbReference type="EMBL" id="GAA3496597.1"/>
    </source>
</evidence>
<reference evidence="3" key="1">
    <citation type="journal article" date="2019" name="Int. J. Syst. Evol. Microbiol.">
        <title>The Global Catalogue of Microorganisms (GCM) 10K type strain sequencing project: providing services to taxonomists for standard genome sequencing and annotation.</title>
        <authorList>
            <consortium name="The Broad Institute Genomics Platform"/>
            <consortium name="The Broad Institute Genome Sequencing Center for Infectious Disease"/>
            <person name="Wu L."/>
            <person name="Ma J."/>
        </authorList>
    </citation>
    <scope>NUCLEOTIDE SEQUENCE [LARGE SCALE GENOMIC DNA]</scope>
    <source>
        <strain evidence="3">JCM 4816</strain>
    </source>
</reference>
<protein>
    <submittedName>
        <fullName evidence="2">Uncharacterized protein</fullName>
    </submittedName>
</protein>
<dbReference type="EMBL" id="BAAAXF010000025">
    <property type="protein sequence ID" value="GAA3496597.1"/>
    <property type="molecule type" value="Genomic_DNA"/>
</dbReference>